<dbReference type="InterPro" id="IPR027417">
    <property type="entry name" value="P-loop_NTPase"/>
</dbReference>
<dbReference type="PANTHER" id="PTHR14074:SF16">
    <property type="entry name" value="ANTIVIRAL INNATE IMMUNE RESPONSE RECEPTOR RIG-I"/>
    <property type="match status" value="1"/>
</dbReference>
<dbReference type="GO" id="GO:0003676">
    <property type="term" value="F:nucleic acid binding"/>
    <property type="evidence" value="ECO:0007669"/>
    <property type="project" value="InterPro"/>
</dbReference>
<dbReference type="PROSITE" id="PS51192">
    <property type="entry name" value="HELICASE_ATP_BIND_1"/>
    <property type="match status" value="1"/>
</dbReference>
<dbReference type="InterPro" id="IPR014001">
    <property type="entry name" value="Helicase_ATP-bd"/>
</dbReference>
<dbReference type="PANTHER" id="PTHR14074">
    <property type="entry name" value="HELICASE WITH DEATH DOMAIN-RELATED"/>
    <property type="match status" value="1"/>
</dbReference>
<evidence type="ECO:0000313" key="3">
    <source>
        <dbReference type="Proteomes" id="UP000271162"/>
    </source>
</evidence>
<dbReference type="InterPro" id="IPR051363">
    <property type="entry name" value="RLR_Helicase"/>
</dbReference>
<keyword evidence="3" id="KW-1185">Reference proteome</keyword>
<protein>
    <submittedName>
        <fullName evidence="4">Helicase ATP-binding domain-containing protein</fullName>
    </submittedName>
</protein>
<accession>A0A0N4YWH8</accession>
<proteinExistence type="predicted"/>
<reference evidence="4" key="1">
    <citation type="submission" date="2017-02" db="UniProtKB">
        <authorList>
            <consortium name="WormBaseParasite"/>
        </authorList>
    </citation>
    <scope>IDENTIFICATION</scope>
</reference>
<dbReference type="GO" id="GO:0005737">
    <property type="term" value="C:cytoplasm"/>
    <property type="evidence" value="ECO:0007669"/>
    <property type="project" value="TreeGrafter"/>
</dbReference>
<dbReference type="SUPFAM" id="SSF52540">
    <property type="entry name" value="P-loop containing nucleoside triphosphate hydrolases"/>
    <property type="match status" value="1"/>
</dbReference>
<evidence type="ECO:0000313" key="4">
    <source>
        <dbReference type="WBParaSite" id="NBR_0002160001-mRNA-1"/>
    </source>
</evidence>
<evidence type="ECO:0000313" key="2">
    <source>
        <dbReference type="EMBL" id="VDL85662.1"/>
    </source>
</evidence>
<dbReference type="InterPro" id="IPR011545">
    <property type="entry name" value="DEAD/DEAH_box_helicase_dom"/>
</dbReference>
<dbReference type="Gene3D" id="3.40.50.300">
    <property type="entry name" value="P-loop containing nucleotide triphosphate hydrolases"/>
    <property type="match status" value="1"/>
</dbReference>
<dbReference type="Pfam" id="PF00270">
    <property type="entry name" value="DEAD"/>
    <property type="match status" value="1"/>
</dbReference>
<dbReference type="EMBL" id="UYSL01026577">
    <property type="protein sequence ID" value="VDL85662.1"/>
    <property type="molecule type" value="Genomic_DNA"/>
</dbReference>
<dbReference type="GO" id="GO:0005524">
    <property type="term" value="F:ATP binding"/>
    <property type="evidence" value="ECO:0007669"/>
    <property type="project" value="InterPro"/>
</dbReference>
<organism evidence="4">
    <name type="scientific">Nippostrongylus brasiliensis</name>
    <name type="common">Rat hookworm</name>
    <dbReference type="NCBI Taxonomy" id="27835"/>
    <lineage>
        <taxon>Eukaryota</taxon>
        <taxon>Metazoa</taxon>
        <taxon>Ecdysozoa</taxon>
        <taxon>Nematoda</taxon>
        <taxon>Chromadorea</taxon>
        <taxon>Rhabditida</taxon>
        <taxon>Rhabditina</taxon>
        <taxon>Rhabditomorpha</taxon>
        <taxon>Strongyloidea</taxon>
        <taxon>Heligmosomidae</taxon>
        <taxon>Nippostrongylus</taxon>
    </lineage>
</organism>
<evidence type="ECO:0000259" key="1">
    <source>
        <dbReference type="PROSITE" id="PS51192"/>
    </source>
</evidence>
<dbReference type="STRING" id="27835.A0A0N4YWH8"/>
<name>A0A0N4YWH8_NIPBR</name>
<gene>
    <name evidence="2" type="ORF">NBR_LOCUS21601</name>
</gene>
<dbReference type="Proteomes" id="UP000271162">
    <property type="component" value="Unassembled WGS sequence"/>
</dbReference>
<dbReference type="AlphaFoldDB" id="A0A0N4YWH8"/>
<feature type="domain" description="Helicase ATP-binding" evidence="1">
    <location>
        <begin position="160"/>
        <end position="261"/>
    </location>
</feature>
<dbReference type="WBParaSite" id="NBR_0002160001-mRNA-1">
    <property type="protein sequence ID" value="NBR_0002160001-mRNA-1"/>
    <property type="gene ID" value="NBR_0002160001"/>
</dbReference>
<sequence length="261" mass="30395">MEKFFPEGDEKLILLDRCAAALDVEFFRTALDKLNNRYPELLNIEPPRTSVDVLRTLPHLNRPNDDWFYDFVEALSRDPYNRAVLWYLLPNYEEVLENRIIERRCRRSSANRKQEELIEEELIVTEMRKPSDYAKFRTSLYDDLEEPEGLHLRAYQEELVEPALRGKNTIACAPTGSGKTEVAIYVAVSHLNEKESKKEPARVAMLVPRTPLVDQQKYRFHKYVRGRYYVEGFHGSGLKGSSRRDSVLACDIVVMTPQILL</sequence>
<reference evidence="2 3" key="2">
    <citation type="submission" date="2018-11" db="EMBL/GenBank/DDBJ databases">
        <authorList>
            <consortium name="Pathogen Informatics"/>
        </authorList>
    </citation>
    <scope>NUCLEOTIDE SEQUENCE [LARGE SCALE GENOMIC DNA]</scope>
</reference>